<keyword evidence="2" id="KW-1185">Reference proteome</keyword>
<dbReference type="HOGENOM" id="CLU_279778_0_0_1"/>
<gene>
    <name evidence="1" type="ORF">G210_4021</name>
</gene>
<dbReference type="InterPro" id="IPR011989">
    <property type="entry name" value="ARM-like"/>
</dbReference>
<protein>
    <submittedName>
        <fullName evidence="1">Uncharacterized protein</fullName>
    </submittedName>
</protein>
<organism evidence="1 2">
    <name type="scientific">Candida maltosa (strain Xu316)</name>
    <name type="common">Yeast</name>
    <dbReference type="NCBI Taxonomy" id="1245528"/>
    <lineage>
        <taxon>Eukaryota</taxon>
        <taxon>Fungi</taxon>
        <taxon>Dikarya</taxon>
        <taxon>Ascomycota</taxon>
        <taxon>Saccharomycotina</taxon>
        <taxon>Pichiomycetes</taxon>
        <taxon>Debaryomycetaceae</taxon>
        <taxon>Candida/Lodderomyces clade</taxon>
        <taxon>Candida</taxon>
    </lineage>
</organism>
<dbReference type="SUPFAM" id="SSF48371">
    <property type="entry name" value="ARM repeat"/>
    <property type="match status" value="1"/>
</dbReference>
<dbReference type="Proteomes" id="UP000011777">
    <property type="component" value="Unassembled WGS sequence"/>
</dbReference>
<dbReference type="Gene3D" id="1.25.10.10">
    <property type="entry name" value="Leucine-rich Repeat Variant"/>
    <property type="match status" value="1"/>
</dbReference>
<dbReference type="EMBL" id="AOGT01002331">
    <property type="protein sequence ID" value="EMG45767.1"/>
    <property type="molecule type" value="Genomic_DNA"/>
</dbReference>
<evidence type="ECO:0000313" key="2">
    <source>
        <dbReference type="Proteomes" id="UP000011777"/>
    </source>
</evidence>
<dbReference type="eggNOG" id="KOG2171">
    <property type="taxonomic scope" value="Eukaryota"/>
</dbReference>
<evidence type="ECO:0000313" key="1">
    <source>
        <dbReference type="EMBL" id="EMG45767.1"/>
    </source>
</evidence>
<dbReference type="AlphaFoldDB" id="M3HEV5"/>
<sequence length="1125" mass="127078">MNDMDIDLFQKILKLGIMTEMSYEMGIETDGTALLELMETVETAENFMDRENAICAIKKILKPEWKQLDKPTRLKVRKSILERYFAEPSLRTVRHFQMVVNQTAKLEFANGGQWEEFVPTLKAAAEKKDLDSKRAVAFVLYGLIQDPIPSLRNSLDDFLFMMKAILQDTEFYESGFSVAACIPGMAKIIENDPQKDAKLVSKFQEIIVGFVNMFNTFVVVHGKSRDGSVTKLLEVFSTLILEHAQLLGDKFGLALATVVKQLEDRSLFDGYKVEGVKVLLAANKRHPAKIREANLVIPFIRSFIKLKFVSESSYTEKIVGAIYGTVLQLLYHSPTPECRESFLELCAELSESKLDVERDRTMQYLLLAVNGVPKFGRQNMKKITAIARKRFTDSSTRARLAAVSICYSLVNLSGITLNEEQRLEYFEVALNSISKDSGSIICSKVAETMFELCPTAEHSTLKKFTHQFNMKSPILLRGVGAWEKKLQVIMAVAITVMSAKKESFPALVELVVECKKLIEELGNLAFLTLEQTELAHSILCVCPMVIKKIGYEKFAPHAKPFVEVSLKYLKSADYQKKFGAISFINGTAGDNAAIYSGHESEIIKTYIHLANQQPMPNPVASELLDCGSKVYGNLVIDSPNAAEIVLSKSVTFFGLGELARGMTQQFSPFYDEAFNSLKLWINASHRNRDVAVTAVFKMFKAAFIANEGDKYTPLPATPDSCSLKPESLSKMVDVRNFVFPILERENNYRMVITILEGVAEMFKVCGGIFLTETKERRRPYKVYALTYETILTNTHSCQVVGLSDSMNAEVTRALFATFINGCNTIGDDFPYLVGLVRQFALFEFEKKPTLYRSVVIECLVKAAEVLQDRKHIEMLFFHLFLEHFESGDTLDVHMHSGKGLGIIIENSIVDTYLNAYPFVKEYVYQFFDHAEDFYKENLKDIQSFTSYKERVELSEEESEPDDWSSIVEDVTEQLEEERVLASAALAKTCGCFARMILRHPEGFESLSDAIALLLKYLPLHGEHKEYTPIFKLFLKLNATNSSVLTDHAPAIVEMFADAFTADVKLEDTEDIERCGDYDEENFIVTRESVFESEDIKKKVIIFLKVFDKKHGGIVSKNKVLKPIIA</sequence>
<proteinExistence type="predicted"/>
<accession>M3HEV5</accession>
<dbReference type="OrthoDB" id="7862313at2759"/>
<name>M3HEV5_CANMX</name>
<dbReference type="STRING" id="1245528.M3HEV5"/>
<comment type="caution">
    <text evidence="1">The sequence shown here is derived from an EMBL/GenBank/DDBJ whole genome shotgun (WGS) entry which is preliminary data.</text>
</comment>
<dbReference type="InterPro" id="IPR016024">
    <property type="entry name" value="ARM-type_fold"/>
</dbReference>
<reference evidence="1 2" key="1">
    <citation type="submission" date="2013-02" db="EMBL/GenBank/DDBJ databases">
        <title>Genome sequence of Candida maltosa Xu316, a potential industrial strain for xylitol and ethanol production.</title>
        <authorList>
            <person name="Yu J."/>
            <person name="Wang Q."/>
            <person name="Geng X."/>
            <person name="Bao W."/>
            <person name="He P."/>
            <person name="Cai J."/>
        </authorList>
    </citation>
    <scope>NUCLEOTIDE SEQUENCE [LARGE SCALE GENOMIC DNA]</scope>
    <source>
        <strain evidence="2">Xu316</strain>
    </source>
</reference>